<accession>A0ABX2W5B9</accession>
<reference evidence="1 2" key="1">
    <citation type="submission" date="2016-04" db="EMBL/GenBank/DDBJ databases">
        <title>ATOL: Assembling a taxonomically balanced genome-scale reconstruction of the evolutionary history of the Enterobacteriaceae.</title>
        <authorList>
            <person name="Plunkett G.III."/>
            <person name="Neeno-Eckwall E.C."/>
            <person name="Glasner J.D."/>
            <person name="Perna N.T."/>
        </authorList>
    </citation>
    <scope>NUCLEOTIDE SEQUENCE [LARGE SCALE GENOMIC DNA]</scope>
    <source>
        <strain evidence="1 2">ATCC 51602</strain>
    </source>
</reference>
<dbReference type="Proteomes" id="UP000078407">
    <property type="component" value="Unassembled WGS sequence"/>
</dbReference>
<gene>
    <name evidence="1" type="ORF">M976_03276</name>
</gene>
<dbReference type="EMBL" id="LXEQ01000048">
    <property type="protein sequence ID" value="OAT25984.1"/>
    <property type="molecule type" value="Genomic_DNA"/>
</dbReference>
<evidence type="ECO:0000313" key="1">
    <source>
        <dbReference type="EMBL" id="OAT25984.1"/>
    </source>
</evidence>
<sequence length="215" mass="24930">MTPVELNRVLAWLDLRNDAVFNKIPPAKYRYYLDNALAAGEQAASEFHGKNIRDLYAENGIDIQLKQGDGLFFTVQFRAQFEYSEVKSIRRVTLYQPSLESLQRSCEQSGLQLPLSKIIDIHLAHEFFHFLEHHRHQPVGATLEKVCHVSLGPFRSYSTVCATSEIAAHRFCQVLNGLEHYPTYYDFLWLVHSGKQTEREKDELFAHSWQELSQM</sequence>
<organism evidence="1 2">
    <name type="scientific">Buttiauxella ferragutiae ATCC 51602</name>
    <dbReference type="NCBI Taxonomy" id="1354252"/>
    <lineage>
        <taxon>Bacteria</taxon>
        <taxon>Pseudomonadati</taxon>
        <taxon>Pseudomonadota</taxon>
        <taxon>Gammaproteobacteria</taxon>
        <taxon>Enterobacterales</taxon>
        <taxon>Enterobacteriaceae</taxon>
        <taxon>Buttiauxella</taxon>
    </lineage>
</organism>
<keyword evidence="2" id="KW-1185">Reference proteome</keyword>
<proteinExistence type="predicted"/>
<name>A0ABX2W5B9_9ENTR</name>
<protein>
    <submittedName>
        <fullName evidence="1">Uncharacterized protein</fullName>
    </submittedName>
</protein>
<dbReference type="RefSeq" id="WP_064546753.1">
    <property type="nucleotide sequence ID" value="NZ_LXEQ01000048.1"/>
</dbReference>
<evidence type="ECO:0000313" key="2">
    <source>
        <dbReference type="Proteomes" id="UP000078407"/>
    </source>
</evidence>
<comment type="caution">
    <text evidence="1">The sequence shown here is derived from an EMBL/GenBank/DDBJ whole genome shotgun (WGS) entry which is preliminary data.</text>
</comment>